<dbReference type="AlphaFoldDB" id="A0A699HIK9"/>
<dbReference type="EMBL" id="BKCJ010136048">
    <property type="protein sequence ID" value="GEX87645.1"/>
    <property type="molecule type" value="Genomic_DNA"/>
</dbReference>
<organism evidence="1">
    <name type="scientific">Tanacetum cinerariifolium</name>
    <name type="common">Dalmatian daisy</name>
    <name type="synonym">Chrysanthemum cinerariifolium</name>
    <dbReference type="NCBI Taxonomy" id="118510"/>
    <lineage>
        <taxon>Eukaryota</taxon>
        <taxon>Viridiplantae</taxon>
        <taxon>Streptophyta</taxon>
        <taxon>Embryophyta</taxon>
        <taxon>Tracheophyta</taxon>
        <taxon>Spermatophyta</taxon>
        <taxon>Magnoliopsida</taxon>
        <taxon>eudicotyledons</taxon>
        <taxon>Gunneridae</taxon>
        <taxon>Pentapetalae</taxon>
        <taxon>asterids</taxon>
        <taxon>campanulids</taxon>
        <taxon>Asterales</taxon>
        <taxon>Asteraceae</taxon>
        <taxon>Asteroideae</taxon>
        <taxon>Anthemideae</taxon>
        <taxon>Anthemidinae</taxon>
        <taxon>Tanacetum</taxon>
    </lineage>
</organism>
<accession>A0A699HIK9</accession>
<sequence length="98" mass="11315">MLVMAWMGRNADIEGHGLDKEVKPLRKVDENSDDEVASVDNDMANFLAKNDVYATQSLLHDYEYDPYDDDLFEGQEITETLQAFCDRLDIKVRGRKKK</sequence>
<gene>
    <name evidence="1" type="ORF">Tci_359620</name>
</gene>
<evidence type="ECO:0000313" key="1">
    <source>
        <dbReference type="EMBL" id="GEX87645.1"/>
    </source>
</evidence>
<comment type="caution">
    <text evidence="1">The sequence shown here is derived from an EMBL/GenBank/DDBJ whole genome shotgun (WGS) entry which is preliminary data.</text>
</comment>
<protein>
    <submittedName>
        <fullName evidence="1">Uncharacterized protein</fullName>
    </submittedName>
</protein>
<proteinExistence type="predicted"/>
<reference evidence="1" key="1">
    <citation type="journal article" date="2019" name="Sci. Rep.">
        <title>Draft genome of Tanacetum cinerariifolium, the natural source of mosquito coil.</title>
        <authorList>
            <person name="Yamashiro T."/>
            <person name="Shiraishi A."/>
            <person name="Satake H."/>
            <person name="Nakayama K."/>
        </authorList>
    </citation>
    <scope>NUCLEOTIDE SEQUENCE</scope>
</reference>
<name>A0A699HIK9_TANCI</name>